<dbReference type="FunFam" id="2.40.30.10:FF:000029">
    <property type="entry name" value="116 kDa U5 small nuclear ribonucleoprotein component"/>
    <property type="match status" value="1"/>
</dbReference>
<dbReference type="CDD" id="cd04167">
    <property type="entry name" value="Snu114p"/>
    <property type="match status" value="1"/>
</dbReference>
<evidence type="ECO:0000313" key="9">
    <source>
        <dbReference type="EMBL" id="SBS82615.1"/>
    </source>
</evidence>
<evidence type="ECO:0000256" key="2">
    <source>
        <dbReference type="ARBA" id="ARBA00022664"/>
    </source>
</evidence>
<dbReference type="SUPFAM" id="SSF54980">
    <property type="entry name" value="EF-G C-terminal domain-like"/>
    <property type="match status" value="2"/>
</dbReference>
<organism evidence="9 10">
    <name type="scientific">Plasmodium ovale curtisi</name>
    <dbReference type="NCBI Taxonomy" id="864141"/>
    <lineage>
        <taxon>Eukaryota</taxon>
        <taxon>Sar</taxon>
        <taxon>Alveolata</taxon>
        <taxon>Apicomplexa</taxon>
        <taxon>Aconoidasida</taxon>
        <taxon>Haemosporida</taxon>
        <taxon>Plasmodiidae</taxon>
        <taxon>Plasmodium</taxon>
        <taxon>Plasmodium (Plasmodium)</taxon>
    </lineage>
</organism>
<evidence type="ECO:0000259" key="8">
    <source>
        <dbReference type="PROSITE" id="PS51722"/>
    </source>
</evidence>
<dbReference type="CDD" id="cd01683">
    <property type="entry name" value="EF2_IV_snRNP"/>
    <property type="match status" value="1"/>
</dbReference>
<keyword evidence="5" id="KW-0508">mRNA splicing</keyword>
<evidence type="ECO:0000256" key="5">
    <source>
        <dbReference type="ARBA" id="ARBA00023187"/>
    </source>
</evidence>
<dbReference type="GO" id="GO:0005829">
    <property type="term" value="C:cytosol"/>
    <property type="evidence" value="ECO:0007669"/>
    <property type="project" value="TreeGrafter"/>
</dbReference>
<dbReference type="PANTHER" id="PTHR42908:SF6">
    <property type="entry name" value="116 KDA U5 SMALL NUCLEAR RIBONUCLEOPROTEIN COMPONENT"/>
    <property type="match status" value="1"/>
</dbReference>
<dbReference type="Gene3D" id="3.30.70.870">
    <property type="entry name" value="Elongation Factor G (Translational Gtpase), domain 3"/>
    <property type="match status" value="1"/>
</dbReference>
<dbReference type="Pfam" id="PF16004">
    <property type="entry name" value="EFTUD2"/>
    <property type="match status" value="1"/>
</dbReference>
<feature type="region of interest" description="Disordered" evidence="7">
    <location>
        <begin position="1105"/>
        <end position="1138"/>
    </location>
</feature>
<dbReference type="Pfam" id="PF00009">
    <property type="entry name" value="GTP_EFTU"/>
    <property type="match status" value="1"/>
</dbReference>
<dbReference type="PROSITE" id="PS51722">
    <property type="entry name" value="G_TR_2"/>
    <property type="match status" value="1"/>
</dbReference>
<dbReference type="InterPro" id="IPR020568">
    <property type="entry name" value="Ribosomal_Su5_D2-typ_SF"/>
</dbReference>
<evidence type="ECO:0000256" key="1">
    <source>
        <dbReference type="ARBA" id="ARBA00004123"/>
    </source>
</evidence>
<dbReference type="Proteomes" id="UP000078560">
    <property type="component" value="Unassembled WGS sequence"/>
</dbReference>
<dbReference type="Gene3D" id="3.40.50.300">
    <property type="entry name" value="P-loop containing nucleotide triphosphate hydrolases"/>
    <property type="match status" value="1"/>
</dbReference>
<keyword evidence="3" id="KW-0547">Nucleotide-binding</keyword>
<dbReference type="SUPFAM" id="SSF52540">
    <property type="entry name" value="P-loop containing nucleoside triphosphate hydrolases"/>
    <property type="match status" value="1"/>
</dbReference>
<dbReference type="GO" id="GO:0071007">
    <property type="term" value="C:U2-type catalytic step 2 spliceosome"/>
    <property type="evidence" value="ECO:0007669"/>
    <property type="project" value="TreeGrafter"/>
</dbReference>
<feature type="compositionally biased region" description="Basic and acidic residues" evidence="7">
    <location>
        <begin position="210"/>
        <end position="225"/>
    </location>
</feature>
<dbReference type="Gene3D" id="2.40.30.10">
    <property type="entry name" value="Translation factors"/>
    <property type="match status" value="1"/>
</dbReference>
<dbReference type="SUPFAM" id="SSF54211">
    <property type="entry name" value="Ribosomal protein S5 domain 2-like"/>
    <property type="match status" value="2"/>
</dbReference>
<dbReference type="PANTHER" id="PTHR42908">
    <property type="entry name" value="TRANSLATION ELONGATION FACTOR-RELATED"/>
    <property type="match status" value="1"/>
</dbReference>
<dbReference type="GO" id="GO:0000398">
    <property type="term" value="P:mRNA splicing, via spliceosome"/>
    <property type="evidence" value="ECO:0007669"/>
    <property type="project" value="TreeGrafter"/>
</dbReference>
<dbReference type="InterPro" id="IPR035647">
    <property type="entry name" value="EFG_III/V"/>
</dbReference>
<dbReference type="SUPFAM" id="SSF50447">
    <property type="entry name" value="Translation proteins"/>
    <property type="match status" value="1"/>
</dbReference>
<evidence type="ECO:0000256" key="7">
    <source>
        <dbReference type="SAM" id="MobiDB-lite"/>
    </source>
</evidence>
<reference evidence="10" key="1">
    <citation type="submission" date="2016-05" db="EMBL/GenBank/DDBJ databases">
        <authorList>
            <person name="Naeem Raeece"/>
        </authorList>
    </citation>
    <scope>NUCLEOTIDE SEQUENCE [LARGE SCALE GENOMIC DNA]</scope>
</reference>
<dbReference type="Pfam" id="PF00679">
    <property type="entry name" value="EFG_C"/>
    <property type="match status" value="1"/>
</dbReference>
<evidence type="ECO:0000256" key="3">
    <source>
        <dbReference type="ARBA" id="ARBA00022741"/>
    </source>
</evidence>
<dbReference type="CDD" id="cd16264">
    <property type="entry name" value="snRNP_III"/>
    <property type="match status" value="1"/>
</dbReference>
<dbReference type="Pfam" id="PF03764">
    <property type="entry name" value="EFG_IV"/>
    <property type="match status" value="1"/>
</dbReference>
<evidence type="ECO:0000256" key="6">
    <source>
        <dbReference type="ARBA" id="ARBA00023242"/>
    </source>
</evidence>
<feature type="compositionally biased region" description="Basic and acidic residues" evidence="7">
    <location>
        <begin position="179"/>
        <end position="199"/>
    </location>
</feature>
<dbReference type="SMART" id="SM00838">
    <property type="entry name" value="EFG_C"/>
    <property type="match status" value="1"/>
</dbReference>
<dbReference type="Gene3D" id="3.30.70.240">
    <property type="match status" value="1"/>
</dbReference>
<feature type="compositionally biased region" description="Basic and acidic residues" evidence="7">
    <location>
        <begin position="1124"/>
        <end position="1134"/>
    </location>
</feature>
<dbReference type="CDD" id="cd04098">
    <property type="entry name" value="eEF2_C_snRNP"/>
    <property type="match status" value="1"/>
</dbReference>
<dbReference type="Gene3D" id="3.30.230.10">
    <property type="match status" value="2"/>
</dbReference>
<dbReference type="FunFam" id="3.30.70.870:FF:000002">
    <property type="entry name" value="Translation elongation factor 2"/>
    <property type="match status" value="1"/>
</dbReference>
<keyword evidence="2" id="KW-0507">mRNA processing</keyword>
<dbReference type="InterPro" id="IPR005517">
    <property type="entry name" value="Transl_elong_EFG/EF2_IV"/>
</dbReference>
<sequence length="1412" mass="158536">MVRFPNCEWVRSTQPFAWLSPISAVYLNRLCKKHNFKNEERLGKKNNLGTYFLKNCDHDISSKIDSKISRCNPILVTRILCANGEKRKGAKSGTGRSGTGRKAERGKKRNGAKSGTGRKAKRGEKLNGGKSGTGRRFIWRGSAGMESKSNLYDEFGNYIGGDIDSDDDYSEGDDDEKSEGDSSDERSNDGHSNDGHSNDDGSSSESDSEPESKSESEIDDIKGEKNTFIENVDELQKAYGDVEVFVEEEDTQDIEEATINKINANVERISFIKKLDVEANRKNFDLVETSLPNSTFSFKFMSELMLHTNFVRNVCIAGHFHHGKTTLVDRLIEYTRDTKCKIVRKNNLSNKNSSGTVSFFNLNTELEGIIQKKKISSLNENIIITPYNSKKVDHLVNYTDTRLDEQARGLSIKSIPISLIFQNKIYENISSNILLNKKKNNVKYKSYIFNIIDTPGHVNFLDEFLCSVNLCECCCLVVDIVDGCMYVTENIIKCCIYENIKIILILNCLDKLIMDLRLPPNDAYHKIYYTIEEINAKIECLCELLNVSNKDKKKFLLSPLNNNVLFSSSLYGIFFTLKSFSKIYCNLYNTFNIDIDEFSQYLWGDIYFNENDFTFVSTPLYSNQKRSFIEFILNPIYKIFGYVNSEEKDFLIPFLKCLNISLKKNDYLYNNKYLLKKINGMIFENTTAFVDVIIDNCPSPLENAKNKTKKIYSGSVKTKICYDMMRCLNGNKTDNLMVYIVKNYHRPECLLIDLFGRVMCGTIKKGQTVRILGEGYTLSDDEDMITRVVTHLWIYEGRYRVEVDEVPAGNFVLIGGIDICINKTCTITNVRKKRKKVKTPVLGTIHGVAANGVAANGVAANGVAANGVAANGVAANGVAANGVAANGVAANGVAANGVAASGVTASGVTASGVTASGVTASGVTANGVADAERSFLPEDEGEPEIFYPFHRKFRYINCANAIFKVACEPINPSELPKMLDGLRKIDKCYPLSNTKVEESGEHIILGTGELYLDCILHDLRKLYGDLEIKVSDPVVQFNETIIETSALNCFAETPNKKNKIYMISEPIQKELMDDITQGLVHLSKNQNEDVDTYLHRVDNLLCVGDREGAGDGEDEEDVVEETEPTPKEEGKKDANANVDADAEKRKSTLNYDIDPHVISLLTNKHKWDMLSIRSIWAFGPEMNSPNILVDDSLYNETNKENLYAVKENIIQGFCWATKEGPLIEECMKNVKVKILRADIDDDPINRGAGQIIPTARRAIYSSVLLATPRLLEPILFTEIICSGDSVSSVYNVLQRRRGHVLKDFPKVGTPLYMVHAYIPAIESFGFETDLRTHTSGQAFCLSMFDHWHIVPGDPLDKSVILRPLEPAPIQHLAREFLLKTRRRKGLTEDVTINRFFDDPMLLNIRDEFAEYF</sequence>
<dbReference type="InterPro" id="IPR027417">
    <property type="entry name" value="P-loop_NTPase"/>
</dbReference>
<dbReference type="SMART" id="SM00889">
    <property type="entry name" value="EFG_IV"/>
    <property type="match status" value="1"/>
</dbReference>
<dbReference type="CDD" id="cd04090">
    <property type="entry name" value="EF2_II_snRNP"/>
    <property type="match status" value="1"/>
</dbReference>
<dbReference type="InterPro" id="IPR000795">
    <property type="entry name" value="T_Tr_GTP-bd_dom"/>
</dbReference>
<evidence type="ECO:0000256" key="4">
    <source>
        <dbReference type="ARBA" id="ARBA00023134"/>
    </source>
</evidence>
<keyword evidence="4" id="KW-0342">GTP-binding</keyword>
<feature type="region of interest" description="Disordered" evidence="7">
    <location>
        <begin position="162"/>
        <end position="225"/>
    </location>
</feature>
<feature type="domain" description="Tr-type G" evidence="8">
    <location>
        <begin position="309"/>
        <end position="667"/>
    </location>
</feature>
<dbReference type="Pfam" id="PF03144">
    <property type="entry name" value="GTP_EFTU_D2"/>
    <property type="match status" value="1"/>
</dbReference>
<accession>A0A1A8VPZ5</accession>
<dbReference type="GO" id="GO:0005525">
    <property type="term" value="F:GTP binding"/>
    <property type="evidence" value="ECO:0007669"/>
    <property type="project" value="UniProtKB-KW"/>
</dbReference>
<comment type="subcellular location">
    <subcellularLocation>
        <location evidence="1">Nucleus</location>
    </subcellularLocation>
</comment>
<dbReference type="InterPro" id="IPR000640">
    <property type="entry name" value="EFG_V-like"/>
</dbReference>
<dbReference type="Gene3D" id="3.90.1430.10">
    <property type="entry name" value="Yeast translation eEF2 (G' domain)"/>
    <property type="match status" value="1"/>
</dbReference>
<dbReference type="InterPro" id="IPR009000">
    <property type="entry name" value="Transl_B-barrel_sf"/>
</dbReference>
<name>A0A1A8VPZ5_PLAOA</name>
<dbReference type="FunFam" id="3.30.70.240:FF:000004">
    <property type="entry name" value="116 kDa U5 small nuclear ribonucleoprotein"/>
    <property type="match status" value="1"/>
</dbReference>
<feature type="compositionally biased region" description="Acidic residues" evidence="7">
    <location>
        <begin position="163"/>
        <end position="178"/>
    </location>
</feature>
<dbReference type="InterPro" id="IPR044121">
    <property type="entry name" value="Snu114_GTP-bd"/>
</dbReference>
<keyword evidence="6" id="KW-0539">Nucleus</keyword>
<feature type="compositionally biased region" description="Basic residues" evidence="7">
    <location>
        <begin position="104"/>
        <end position="122"/>
    </location>
</feature>
<dbReference type="GO" id="GO:0046540">
    <property type="term" value="C:U4/U6 x U5 tri-snRNP complex"/>
    <property type="evidence" value="ECO:0007669"/>
    <property type="project" value="TreeGrafter"/>
</dbReference>
<dbReference type="InterPro" id="IPR031950">
    <property type="entry name" value="EFTUD2_N"/>
</dbReference>
<dbReference type="EMBL" id="FLQU01000217">
    <property type="protein sequence ID" value="SBS82615.1"/>
    <property type="molecule type" value="Genomic_DNA"/>
</dbReference>
<protein>
    <submittedName>
        <fullName evidence="9">U5 small nuclear ribonuclear protein, putative</fullName>
    </submittedName>
</protein>
<proteinExistence type="predicted"/>
<feature type="compositionally biased region" description="Acidic residues" evidence="7">
    <location>
        <begin position="1110"/>
        <end position="1123"/>
    </location>
</feature>
<gene>
    <name evidence="9" type="ORF">POVCU2_0016140</name>
</gene>
<evidence type="ECO:0000313" key="10">
    <source>
        <dbReference type="Proteomes" id="UP000078560"/>
    </source>
</evidence>
<dbReference type="InterPro" id="IPR035655">
    <property type="entry name" value="U5-116kDa_C"/>
</dbReference>
<dbReference type="InterPro" id="IPR004161">
    <property type="entry name" value="EFTu-like_2"/>
</dbReference>
<dbReference type="GO" id="GO:0003924">
    <property type="term" value="F:GTPase activity"/>
    <property type="evidence" value="ECO:0007669"/>
    <property type="project" value="InterPro"/>
</dbReference>
<feature type="region of interest" description="Disordered" evidence="7">
    <location>
        <begin position="87"/>
        <end position="138"/>
    </location>
</feature>
<dbReference type="GO" id="GO:0030623">
    <property type="term" value="F:U5 snRNA binding"/>
    <property type="evidence" value="ECO:0007669"/>
    <property type="project" value="TreeGrafter"/>
</dbReference>
<dbReference type="InterPro" id="IPR014721">
    <property type="entry name" value="Ribsml_uS5_D2-typ_fold_subgr"/>
</dbReference>